<evidence type="ECO:0000256" key="3">
    <source>
        <dbReference type="ARBA" id="ARBA00022553"/>
    </source>
</evidence>
<accession>A0ABW7CAC3</accession>
<organism evidence="10 11">
    <name type="scientific">Limnothrix redekei LRLZ20PSL1</name>
    <dbReference type="NCBI Taxonomy" id="3112953"/>
    <lineage>
        <taxon>Bacteria</taxon>
        <taxon>Bacillati</taxon>
        <taxon>Cyanobacteriota</taxon>
        <taxon>Cyanophyceae</taxon>
        <taxon>Pseudanabaenales</taxon>
        <taxon>Pseudanabaenaceae</taxon>
        <taxon>Limnothrix</taxon>
    </lineage>
</organism>
<proteinExistence type="predicted"/>
<feature type="coiled-coil region" evidence="6">
    <location>
        <begin position="435"/>
        <end position="472"/>
    </location>
</feature>
<dbReference type="SUPFAM" id="SSF55874">
    <property type="entry name" value="ATPase domain of HSP90 chaperone/DNA topoisomerase II/histidine kinase"/>
    <property type="match status" value="1"/>
</dbReference>
<dbReference type="Proteomes" id="UP001604335">
    <property type="component" value="Unassembled WGS sequence"/>
</dbReference>
<evidence type="ECO:0000256" key="6">
    <source>
        <dbReference type="SAM" id="Coils"/>
    </source>
</evidence>
<dbReference type="InterPro" id="IPR004358">
    <property type="entry name" value="Sig_transdc_His_kin-like_C"/>
</dbReference>
<keyword evidence="11" id="KW-1185">Reference proteome</keyword>
<dbReference type="InterPro" id="IPR036097">
    <property type="entry name" value="HisK_dim/P_sf"/>
</dbReference>
<keyword evidence="4" id="KW-0808">Transferase</keyword>
<dbReference type="Gene3D" id="3.30.450.20">
    <property type="entry name" value="PAS domain"/>
    <property type="match status" value="1"/>
</dbReference>
<keyword evidence="4" id="KW-0418">Kinase</keyword>
<evidence type="ECO:0000256" key="1">
    <source>
        <dbReference type="ARBA" id="ARBA00000085"/>
    </source>
</evidence>
<evidence type="ECO:0000256" key="2">
    <source>
        <dbReference type="ARBA" id="ARBA00012438"/>
    </source>
</evidence>
<dbReference type="GO" id="GO:0005524">
    <property type="term" value="F:ATP binding"/>
    <property type="evidence" value="ECO:0007669"/>
    <property type="project" value="UniProtKB-KW"/>
</dbReference>
<keyword evidence="10" id="KW-0067">ATP-binding</keyword>
<comment type="catalytic activity">
    <reaction evidence="1">
        <text>ATP + protein L-histidine = ADP + protein N-phospho-L-histidine.</text>
        <dbReference type="EC" id="2.7.13.3"/>
    </reaction>
</comment>
<keyword evidence="10" id="KW-0547">Nucleotide-binding</keyword>
<evidence type="ECO:0000313" key="10">
    <source>
        <dbReference type="EMBL" id="MFG3818107.1"/>
    </source>
</evidence>
<dbReference type="CDD" id="cd12913">
    <property type="entry name" value="PDC1_MCP_like"/>
    <property type="match status" value="1"/>
</dbReference>
<dbReference type="PANTHER" id="PTHR43065:SF50">
    <property type="entry name" value="HISTIDINE KINASE"/>
    <property type="match status" value="1"/>
</dbReference>
<evidence type="ECO:0000256" key="8">
    <source>
        <dbReference type="SAM" id="Phobius"/>
    </source>
</evidence>
<dbReference type="EC" id="2.7.13.3" evidence="2"/>
<evidence type="ECO:0000256" key="7">
    <source>
        <dbReference type="SAM" id="MobiDB-lite"/>
    </source>
</evidence>
<dbReference type="SMART" id="SM00387">
    <property type="entry name" value="HATPase_c"/>
    <property type="match status" value="1"/>
</dbReference>
<keyword evidence="8" id="KW-0472">Membrane</keyword>
<evidence type="ECO:0000256" key="4">
    <source>
        <dbReference type="ARBA" id="ARBA00022777"/>
    </source>
</evidence>
<keyword evidence="5" id="KW-0902">Two-component regulatory system</keyword>
<comment type="caution">
    <text evidence="10">The sequence shown here is derived from an EMBL/GenBank/DDBJ whole genome shotgun (WGS) entry which is preliminary data.</text>
</comment>
<evidence type="ECO:0000259" key="9">
    <source>
        <dbReference type="PROSITE" id="PS50109"/>
    </source>
</evidence>
<feature type="transmembrane region" description="Helical" evidence="8">
    <location>
        <begin position="318"/>
        <end position="340"/>
    </location>
</feature>
<keyword evidence="6" id="KW-0175">Coiled coil</keyword>
<dbReference type="InterPro" id="IPR003661">
    <property type="entry name" value="HisK_dim/P_dom"/>
</dbReference>
<gene>
    <name evidence="10" type="ORF">VPK24_10710</name>
</gene>
<keyword evidence="3" id="KW-0597">Phosphoprotein</keyword>
<feature type="region of interest" description="Disordered" evidence="7">
    <location>
        <begin position="782"/>
        <end position="802"/>
    </location>
</feature>
<dbReference type="RefSeq" id="WP_393013056.1">
    <property type="nucleotide sequence ID" value="NZ_JAZAQF010000059.1"/>
</dbReference>
<feature type="domain" description="Histidine kinase" evidence="9">
    <location>
        <begin position="488"/>
        <end position="768"/>
    </location>
</feature>
<keyword evidence="8" id="KW-0812">Transmembrane</keyword>
<evidence type="ECO:0000313" key="11">
    <source>
        <dbReference type="Proteomes" id="UP001604335"/>
    </source>
</evidence>
<dbReference type="InterPro" id="IPR003594">
    <property type="entry name" value="HATPase_dom"/>
</dbReference>
<dbReference type="PANTHER" id="PTHR43065">
    <property type="entry name" value="SENSOR HISTIDINE KINASE"/>
    <property type="match status" value="1"/>
</dbReference>
<dbReference type="CDD" id="cd00082">
    <property type="entry name" value="HisKA"/>
    <property type="match status" value="1"/>
</dbReference>
<dbReference type="InterPro" id="IPR036890">
    <property type="entry name" value="HATPase_C_sf"/>
</dbReference>
<sequence length="802" mass="89562">MPIDYRYQLGFPWPVRSVSTRLFMSVLSGALVGIGSMAGIFYRSLESKSIDQIQDTLNAQVQVINGQLTNSQAYVKAIGSAVRANQQAGIQDAEFYKQLTFEFFKSRPDLTMAVFFGQDAYQIVRDRPWFYPYFYVDQGSSGMVGQRLPAPYQHVRYSEIYTDDNYPTRDYWKAAIAARGDVWLEPYEWSGIKMTTFYSPFYNDRRKLLGIAGADVNISALAQKLKRTVTRGEGYFAVFSQEGKLLVPPPNFKFTKVSTDYYDLILFREAWLILQSRPVGMAYMEGQFLAYQRVPSTNWIAVAVVPESVVKYPIWRTVLIGAAIAALVLAFVVYAAVQYLNRRLQPIVSKCNDLLINDFSSNSSMEKFRNFSKNSNENLSKAHSSLEILTLTQNSTESFASELNSEQNLEQSRSRRSPHRMDELELLSFSFERMSKQVQQSFQSLEAANQSLQKTVAERTAALDQLQQAQIQLVQSEKMSGLGQMLAGIAHEINNPVNFIYGNLDHIKNYTADLVSLIHQYQSLVEIIPQNVRSQYLSDLEGDADFDAEELAFIEEDLDKILGSMTLGTERIRQLVLSLRNFSRSDQGMHQPFQINEGIASTLALLNHRLKANSQRPAIQVTTQLGDLPLADCYPGPLNQVLMNLLANAIDALEERTTSWDFTEIEANPNRLEITTRLVKSDPSQLSNPSTDTSTVEIVITDNGSGIPPEIQAKIFDPFFTTKPVGKGTGIGLSISYQIIAEKHHGSLICCSQLGQGTTFMIRLPLKQPPIPIAGIAHGAGGDSHASVARSESLEAEGSATG</sequence>
<dbReference type="Gene3D" id="1.10.287.130">
    <property type="match status" value="1"/>
</dbReference>
<dbReference type="SUPFAM" id="SSF47384">
    <property type="entry name" value="Homodimeric domain of signal transducing histidine kinase"/>
    <property type="match status" value="1"/>
</dbReference>
<feature type="transmembrane region" description="Helical" evidence="8">
    <location>
        <begin position="22"/>
        <end position="42"/>
    </location>
</feature>
<protein>
    <recommendedName>
        <fullName evidence="2">histidine kinase</fullName>
        <ecNumber evidence="2">2.7.13.3</ecNumber>
    </recommendedName>
</protein>
<dbReference type="Pfam" id="PF02518">
    <property type="entry name" value="HATPase_c"/>
    <property type="match status" value="1"/>
</dbReference>
<keyword evidence="8" id="KW-1133">Transmembrane helix</keyword>
<dbReference type="Pfam" id="PF22673">
    <property type="entry name" value="MCP-like_PDC_1"/>
    <property type="match status" value="1"/>
</dbReference>
<evidence type="ECO:0000256" key="5">
    <source>
        <dbReference type="ARBA" id="ARBA00023012"/>
    </source>
</evidence>
<dbReference type="EMBL" id="JAZAQF010000059">
    <property type="protein sequence ID" value="MFG3818107.1"/>
    <property type="molecule type" value="Genomic_DNA"/>
</dbReference>
<dbReference type="PRINTS" id="PR00344">
    <property type="entry name" value="BCTRLSENSOR"/>
</dbReference>
<reference evidence="11" key="1">
    <citation type="journal article" date="2024" name="Algal Res.">
        <title>Biochemical, toxicological and genomic investigation of a high-biomass producing Limnothrix strain isolated from Italian shallow drinking water reservoir.</title>
        <authorList>
            <person name="Simonazzi M."/>
            <person name="Shishido T.K."/>
            <person name="Delbaje E."/>
            <person name="Wahlsten M."/>
            <person name="Fewer D.P."/>
            <person name="Sivonen K."/>
            <person name="Pezzolesi L."/>
            <person name="Pistocchi R."/>
        </authorList>
    </citation>
    <scope>NUCLEOTIDE SEQUENCE [LARGE SCALE GENOMIC DNA]</scope>
    <source>
        <strain evidence="11">LRLZ20PSL1</strain>
    </source>
</reference>
<dbReference type="Gene3D" id="3.30.565.10">
    <property type="entry name" value="Histidine kinase-like ATPase, C-terminal domain"/>
    <property type="match status" value="1"/>
</dbReference>
<dbReference type="InterPro" id="IPR005467">
    <property type="entry name" value="His_kinase_dom"/>
</dbReference>
<name>A0ABW7CAC3_9CYAN</name>
<dbReference type="SMART" id="SM00388">
    <property type="entry name" value="HisKA"/>
    <property type="match status" value="1"/>
</dbReference>
<dbReference type="PROSITE" id="PS50109">
    <property type="entry name" value="HIS_KIN"/>
    <property type="match status" value="1"/>
</dbReference>